<dbReference type="PANTHER" id="PTHR22599">
    <property type="entry name" value="MPS ONE BINDER KINASE ACTIVATOR-LIKE MOB"/>
    <property type="match status" value="1"/>
</dbReference>
<sequence>SYLSYMNNVQRTIPPKKMEHLSQSKMRELLTVTIEGSNLREAVKLPPGEDINEWLALNTMDFYKQVRLLCATFENLCTPTTCPIMKAGRYECQWVDVNTGQRHKMGSATEYIGSVMNWIGTHIDNDTIFPKKSGEPFPPNFKDIVKRISRKLFNVYAHIYRTHFLSIVDVKEEAHLNTCFQHFILFMSEYQLMVDEHCMAPLKKLVEIILEP</sequence>
<feature type="non-terminal residue" evidence="1">
    <location>
        <position position="1"/>
    </location>
</feature>
<reference evidence="2" key="1">
    <citation type="journal article" date="2013" name="Nat. Genet.">
        <title>The Capsella rubella genome and the genomic consequences of rapid mating system evolution.</title>
        <authorList>
            <person name="Slotte T."/>
            <person name="Hazzouri K.M."/>
            <person name="Agren J.A."/>
            <person name="Koenig D."/>
            <person name="Maumus F."/>
            <person name="Guo Y.L."/>
            <person name="Steige K."/>
            <person name="Platts A.E."/>
            <person name="Escobar J.S."/>
            <person name="Newman L.K."/>
            <person name="Wang W."/>
            <person name="Mandakova T."/>
            <person name="Vello E."/>
            <person name="Smith L.M."/>
            <person name="Henz S.R."/>
            <person name="Steffen J."/>
            <person name="Takuno S."/>
            <person name="Brandvain Y."/>
            <person name="Coop G."/>
            <person name="Andolfatto P."/>
            <person name="Hu T.T."/>
            <person name="Blanchette M."/>
            <person name="Clark R.M."/>
            <person name="Quesneville H."/>
            <person name="Nordborg M."/>
            <person name="Gaut B.S."/>
            <person name="Lysak M.A."/>
            <person name="Jenkins J."/>
            <person name="Grimwood J."/>
            <person name="Chapman J."/>
            <person name="Prochnik S."/>
            <person name="Shu S."/>
            <person name="Rokhsar D."/>
            <person name="Schmutz J."/>
            <person name="Weigel D."/>
            <person name="Wright S.I."/>
        </authorList>
    </citation>
    <scope>NUCLEOTIDE SEQUENCE [LARGE SCALE GENOMIC DNA]</scope>
    <source>
        <strain evidence="2">cv. Monte Gargano</strain>
    </source>
</reference>
<dbReference type="Proteomes" id="UP000029121">
    <property type="component" value="Unassembled WGS sequence"/>
</dbReference>
<gene>
    <name evidence="1" type="ORF">CARUB_v10028170mg</name>
</gene>
<dbReference type="eggNOG" id="KOG0440">
    <property type="taxonomic scope" value="Eukaryota"/>
</dbReference>
<dbReference type="InterPro" id="IPR036703">
    <property type="entry name" value="MOB_kinase_act_sf"/>
</dbReference>
<dbReference type="SUPFAM" id="SSF101152">
    <property type="entry name" value="Mob1/phocein"/>
    <property type="match status" value="1"/>
</dbReference>
<name>R0GDR2_9BRAS</name>
<organism evidence="1 2">
    <name type="scientific">Capsella rubella</name>
    <dbReference type="NCBI Taxonomy" id="81985"/>
    <lineage>
        <taxon>Eukaryota</taxon>
        <taxon>Viridiplantae</taxon>
        <taxon>Streptophyta</taxon>
        <taxon>Embryophyta</taxon>
        <taxon>Tracheophyta</taxon>
        <taxon>Spermatophyta</taxon>
        <taxon>Magnoliopsida</taxon>
        <taxon>eudicotyledons</taxon>
        <taxon>Gunneridae</taxon>
        <taxon>Pentapetalae</taxon>
        <taxon>rosids</taxon>
        <taxon>malvids</taxon>
        <taxon>Brassicales</taxon>
        <taxon>Brassicaceae</taxon>
        <taxon>Camelineae</taxon>
        <taxon>Capsella</taxon>
    </lineage>
</organism>
<dbReference type="KEGG" id="crb:17875318"/>
<dbReference type="InterPro" id="IPR005301">
    <property type="entry name" value="MOB_kinase_act_fam"/>
</dbReference>
<dbReference type="Pfam" id="PF03637">
    <property type="entry name" value="Mob1_phocein"/>
    <property type="match status" value="1"/>
</dbReference>
<dbReference type="SMART" id="SM01388">
    <property type="entry name" value="Mob1_phocein"/>
    <property type="match status" value="1"/>
</dbReference>
<dbReference type="AlphaFoldDB" id="R0GDR2"/>
<evidence type="ECO:0000313" key="2">
    <source>
        <dbReference type="Proteomes" id="UP000029121"/>
    </source>
</evidence>
<accession>R0GDR2</accession>
<dbReference type="OrthoDB" id="8170117at2759"/>
<evidence type="ECO:0000313" key="1">
    <source>
        <dbReference type="EMBL" id="EOA14854.1"/>
    </source>
</evidence>
<protein>
    <submittedName>
        <fullName evidence="1">Uncharacterized protein</fullName>
    </submittedName>
</protein>
<dbReference type="STRING" id="81985.R0GDR2"/>
<dbReference type="Gene3D" id="1.20.140.30">
    <property type="entry name" value="MOB kinase activator"/>
    <property type="match status" value="1"/>
</dbReference>
<dbReference type="EMBL" id="KB870812">
    <property type="protein sequence ID" value="EOA14854.1"/>
    <property type="molecule type" value="Genomic_DNA"/>
</dbReference>
<proteinExistence type="predicted"/>
<keyword evidence="2" id="KW-1185">Reference proteome</keyword>